<evidence type="ECO:0000259" key="12">
    <source>
        <dbReference type="SMART" id="SM00228"/>
    </source>
</evidence>
<comment type="subcellular location">
    <subcellularLocation>
        <location evidence="2">Membrane</location>
        <topology evidence="2">Multi-pass membrane protein</topology>
    </subcellularLocation>
</comment>
<dbReference type="Pfam" id="PF17820">
    <property type="entry name" value="PDZ_6"/>
    <property type="match status" value="1"/>
</dbReference>
<feature type="transmembrane region" description="Helical" evidence="11">
    <location>
        <begin position="99"/>
        <end position="120"/>
    </location>
</feature>
<dbReference type="SUPFAM" id="SSF50156">
    <property type="entry name" value="PDZ domain-like"/>
    <property type="match status" value="2"/>
</dbReference>
<proteinExistence type="inferred from homology"/>
<evidence type="ECO:0000256" key="4">
    <source>
        <dbReference type="ARBA" id="ARBA00022670"/>
    </source>
</evidence>
<evidence type="ECO:0000256" key="10">
    <source>
        <dbReference type="ARBA" id="ARBA00023136"/>
    </source>
</evidence>
<keyword evidence="5 11" id="KW-0812">Transmembrane</keyword>
<evidence type="ECO:0000256" key="3">
    <source>
        <dbReference type="ARBA" id="ARBA00007931"/>
    </source>
</evidence>
<comment type="cofactor">
    <cofactor evidence="1 11">
        <name>Zn(2+)</name>
        <dbReference type="ChEBI" id="CHEBI:29105"/>
    </cofactor>
</comment>
<reference evidence="14" key="1">
    <citation type="submission" date="2016-11" db="EMBL/GenBank/DDBJ databases">
        <authorList>
            <person name="Varghese N."/>
            <person name="Submissions S."/>
        </authorList>
    </citation>
    <scope>NUCLEOTIDE SEQUENCE [LARGE SCALE GENOMIC DNA]</scope>
    <source>
        <strain evidence="14">DSM 14834</strain>
    </source>
</reference>
<feature type="domain" description="PDZ" evidence="12">
    <location>
        <begin position="209"/>
        <end position="279"/>
    </location>
</feature>
<keyword evidence="14" id="KW-1185">Reference proteome</keyword>
<gene>
    <name evidence="13" type="ORF">SAMN02745204_00874</name>
</gene>
<name>A0A1M4V9C5_9GAMM</name>
<keyword evidence="7 11" id="KW-0862">Zinc</keyword>
<dbReference type="EMBL" id="FQUK01000010">
    <property type="protein sequence ID" value="SHE65458.1"/>
    <property type="molecule type" value="Genomic_DNA"/>
</dbReference>
<dbReference type="EC" id="3.4.24.-" evidence="11"/>
<dbReference type="GO" id="GO:0006508">
    <property type="term" value="P:proteolysis"/>
    <property type="evidence" value="ECO:0007669"/>
    <property type="project" value="UniProtKB-KW"/>
</dbReference>
<dbReference type="STRING" id="213588.SAMN02745204_00874"/>
<dbReference type="CDD" id="cd23081">
    <property type="entry name" value="cpPDZ_EcRseP-like"/>
    <property type="match status" value="1"/>
</dbReference>
<sequence>MSGLMGSVWWLLIALGVLITFHEFGHFWVARRCGVKVLRFSIGFGPPLWRWQGRDGTEYVIAALPLGGYVRMLDEREGEVPAHERDRAFNRKPVWQRMAIVAAGPLANLLLAFLLLWAMLVLGRPDYAPVVGQAKAIAAEAGLQPGDRIMQVGDRQTPTWSELQMALLTAALDRQPVTLAIQREPDQTLSRTLPLHHLPANTNELQALAAIGLIPRHLLVPAVVGSVREGSPAWGKLAEGDRITAIDASPVSTFEDIAPLVQALGMRGGPGMVEVERDGQRLALEITPERNPDGKGQPQWLLGITSAPAGPPPRDAVLRLPPLAAVPAAARETGYQVRQLVTTLTHALTGHVAVENTVAGPITIARAANAFAQRGPAWFLNFLALLSVSLALLNLLPIPVLDGGHLLYYLIELITRRPLDERVMAVGQYIGLAIIAGLMGLAFYNDILHLMS</sequence>
<evidence type="ECO:0000256" key="11">
    <source>
        <dbReference type="RuleBase" id="RU362031"/>
    </source>
</evidence>
<dbReference type="Gene3D" id="2.30.42.10">
    <property type="match status" value="2"/>
</dbReference>
<feature type="transmembrane region" description="Helical" evidence="11">
    <location>
        <begin position="378"/>
        <end position="411"/>
    </location>
</feature>
<dbReference type="InterPro" id="IPR004387">
    <property type="entry name" value="Pept_M50_Zn"/>
</dbReference>
<feature type="transmembrane region" description="Helical" evidence="11">
    <location>
        <begin position="6"/>
        <end position="29"/>
    </location>
</feature>
<evidence type="ECO:0000256" key="6">
    <source>
        <dbReference type="ARBA" id="ARBA00022801"/>
    </source>
</evidence>
<evidence type="ECO:0000256" key="9">
    <source>
        <dbReference type="ARBA" id="ARBA00023049"/>
    </source>
</evidence>
<dbReference type="AlphaFoldDB" id="A0A1M4V9C5"/>
<evidence type="ECO:0000256" key="2">
    <source>
        <dbReference type="ARBA" id="ARBA00004141"/>
    </source>
</evidence>
<feature type="domain" description="PDZ" evidence="12">
    <location>
        <begin position="114"/>
        <end position="185"/>
    </location>
</feature>
<evidence type="ECO:0000256" key="7">
    <source>
        <dbReference type="ARBA" id="ARBA00022833"/>
    </source>
</evidence>
<dbReference type="GO" id="GO:0046872">
    <property type="term" value="F:metal ion binding"/>
    <property type="evidence" value="ECO:0007669"/>
    <property type="project" value="UniProtKB-KW"/>
</dbReference>
<dbReference type="InterPro" id="IPR001478">
    <property type="entry name" value="PDZ"/>
</dbReference>
<dbReference type="InterPro" id="IPR041489">
    <property type="entry name" value="PDZ_6"/>
</dbReference>
<dbReference type="InterPro" id="IPR036034">
    <property type="entry name" value="PDZ_sf"/>
</dbReference>
<evidence type="ECO:0000256" key="1">
    <source>
        <dbReference type="ARBA" id="ARBA00001947"/>
    </source>
</evidence>
<feature type="transmembrane region" description="Helical" evidence="11">
    <location>
        <begin position="423"/>
        <end position="444"/>
    </location>
</feature>
<dbReference type="NCBIfam" id="TIGR00054">
    <property type="entry name" value="RIP metalloprotease RseP"/>
    <property type="match status" value="1"/>
</dbReference>
<protein>
    <recommendedName>
        <fullName evidence="11">Zinc metalloprotease</fullName>
        <ecNumber evidence="11">3.4.24.-</ecNumber>
    </recommendedName>
</protein>
<keyword evidence="11" id="KW-0479">Metal-binding</keyword>
<dbReference type="CDD" id="cd06163">
    <property type="entry name" value="S2P-M50_PDZ_RseP-like"/>
    <property type="match status" value="1"/>
</dbReference>
<accession>A0A1M4V9C5</accession>
<evidence type="ECO:0000256" key="5">
    <source>
        <dbReference type="ARBA" id="ARBA00022692"/>
    </source>
</evidence>
<keyword evidence="8 11" id="KW-1133">Transmembrane helix</keyword>
<organism evidence="13 14">
    <name type="scientific">Thermomonas hydrothermalis</name>
    <dbReference type="NCBI Taxonomy" id="213588"/>
    <lineage>
        <taxon>Bacteria</taxon>
        <taxon>Pseudomonadati</taxon>
        <taxon>Pseudomonadota</taxon>
        <taxon>Gammaproteobacteria</taxon>
        <taxon>Lysobacterales</taxon>
        <taxon>Lysobacteraceae</taxon>
        <taxon>Thermomonas</taxon>
    </lineage>
</organism>
<dbReference type="PANTHER" id="PTHR42837">
    <property type="entry name" value="REGULATOR OF SIGMA-E PROTEASE RSEP"/>
    <property type="match status" value="1"/>
</dbReference>
<dbReference type="RefSeq" id="WP_072755406.1">
    <property type="nucleotide sequence ID" value="NZ_FQUK01000010.1"/>
</dbReference>
<dbReference type="GO" id="GO:0016020">
    <property type="term" value="C:membrane"/>
    <property type="evidence" value="ECO:0007669"/>
    <property type="project" value="UniProtKB-SubCell"/>
</dbReference>
<dbReference type="Proteomes" id="UP000242857">
    <property type="component" value="Unassembled WGS sequence"/>
</dbReference>
<keyword evidence="10 11" id="KW-0472">Membrane</keyword>
<dbReference type="Pfam" id="PF02163">
    <property type="entry name" value="Peptidase_M50"/>
    <property type="match status" value="1"/>
</dbReference>
<dbReference type="InterPro" id="IPR008915">
    <property type="entry name" value="Peptidase_M50"/>
</dbReference>
<keyword evidence="9 11" id="KW-0482">Metalloprotease</keyword>
<dbReference type="SMART" id="SM00228">
    <property type="entry name" value="PDZ"/>
    <property type="match status" value="2"/>
</dbReference>
<dbReference type="OrthoDB" id="9782003at2"/>
<dbReference type="GO" id="GO:0004222">
    <property type="term" value="F:metalloendopeptidase activity"/>
    <property type="evidence" value="ECO:0007669"/>
    <property type="project" value="InterPro"/>
</dbReference>
<dbReference type="PANTHER" id="PTHR42837:SF2">
    <property type="entry name" value="MEMBRANE METALLOPROTEASE ARASP2, CHLOROPLASTIC-RELATED"/>
    <property type="match status" value="1"/>
</dbReference>
<evidence type="ECO:0000313" key="13">
    <source>
        <dbReference type="EMBL" id="SHE65458.1"/>
    </source>
</evidence>
<keyword evidence="6 11" id="KW-0378">Hydrolase</keyword>
<evidence type="ECO:0000313" key="14">
    <source>
        <dbReference type="Proteomes" id="UP000242857"/>
    </source>
</evidence>
<keyword evidence="4 13" id="KW-0645">Protease</keyword>
<comment type="similarity">
    <text evidence="3 11">Belongs to the peptidase M50B family.</text>
</comment>
<evidence type="ECO:0000256" key="8">
    <source>
        <dbReference type="ARBA" id="ARBA00022989"/>
    </source>
</evidence>